<evidence type="ECO:0000256" key="1">
    <source>
        <dbReference type="SAM" id="MobiDB-lite"/>
    </source>
</evidence>
<dbReference type="EMBL" id="LK056664">
    <property type="protein sequence ID" value="CDU23963.1"/>
    <property type="molecule type" value="Genomic_DNA"/>
</dbReference>
<feature type="compositionally biased region" description="Acidic residues" evidence="1">
    <location>
        <begin position="237"/>
        <end position="255"/>
    </location>
</feature>
<dbReference type="OrthoDB" id="2555528at2759"/>
<name>A0A127ZEQ6_9BASI</name>
<feature type="compositionally biased region" description="Acidic residues" evidence="1">
    <location>
        <begin position="381"/>
        <end position="397"/>
    </location>
</feature>
<accession>A0A127ZEQ6</accession>
<sequence length="432" mass="48440">MYRPATTIDGEAERQRRDELIYTLARSDAESHTLIKVRAGTPPSPAHAFCGLATTNLADMVNFTYRRDITLKDQDDVLLQRFGPATAADEHEMQQEAEVGRACLDALYKKACAKPGNKSKEEHKTSKVRYNFGGVYVDNDPYLSFQTAQDYNDVDRSVNKEAKAVVVAFCAWFYYYFDQFIRPLIDNNSSNLSSQFRTELVERARRHFPWVTEHIPRLSGLCSPFYSTFTPSKGFDPGEEEGDDDGNDGDGDNEESSPSILLNFGQHALLEFVGYNCSIELQPFEVVFYCPDKIKLKAVQHPLCVKDRRDPAERWSVHCCFLRGFELRHLPDDEVHALVEKAKRRHARRGGLDRGSSSTIKQEEEDESFVHGASSTHDNDGDSDGDSDSDGEDGDEDGVAHVATRSGKRQRSSVGSSGSRAARKSTRIFLPG</sequence>
<feature type="region of interest" description="Disordered" evidence="1">
    <location>
        <begin position="343"/>
        <end position="432"/>
    </location>
</feature>
<dbReference type="AlphaFoldDB" id="A0A127ZEQ6"/>
<evidence type="ECO:0000313" key="2">
    <source>
        <dbReference type="EMBL" id="CDU23963.1"/>
    </source>
</evidence>
<reference evidence="2" key="1">
    <citation type="submission" date="2014-06" db="EMBL/GenBank/DDBJ databases">
        <authorList>
            <person name="Ju J."/>
            <person name="Zhang J."/>
        </authorList>
    </citation>
    <scope>NUCLEOTIDE SEQUENCE</scope>
    <source>
        <strain evidence="2">SscI8</strain>
    </source>
</reference>
<organism evidence="2">
    <name type="scientific">Sporisorium scitamineum</name>
    <dbReference type="NCBI Taxonomy" id="49012"/>
    <lineage>
        <taxon>Eukaryota</taxon>
        <taxon>Fungi</taxon>
        <taxon>Dikarya</taxon>
        <taxon>Basidiomycota</taxon>
        <taxon>Ustilaginomycotina</taxon>
        <taxon>Ustilaginomycetes</taxon>
        <taxon>Ustilaginales</taxon>
        <taxon>Ustilaginaceae</taxon>
        <taxon>Sporisorium</taxon>
    </lineage>
</organism>
<gene>
    <name evidence="2" type="ORF">SPSC_02592</name>
</gene>
<proteinExistence type="predicted"/>
<protein>
    <submittedName>
        <fullName evidence="2">Uncharacterized protein</fullName>
    </submittedName>
</protein>
<feature type="region of interest" description="Disordered" evidence="1">
    <location>
        <begin position="236"/>
        <end position="257"/>
    </location>
</feature>